<keyword evidence="1" id="KW-0732">Signal</keyword>
<evidence type="ECO:0008006" key="4">
    <source>
        <dbReference type="Google" id="ProtNLM"/>
    </source>
</evidence>
<evidence type="ECO:0000313" key="3">
    <source>
        <dbReference type="Proteomes" id="UP000032874"/>
    </source>
</evidence>
<proteinExistence type="predicted"/>
<dbReference type="RefSeq" id="WP_039325227.1">
    <property type="nucleotide sequence ID" value="NZ_JQHM01000010.1"/>
</dbReference>
<reference evidence="2 3" key="1">
    <citation type="submission" date="2014-08" db="EMBL/GenBank/DDBJ databases">
        <title>Genome sequences of NCPPB Pectobacterium isolates.</title>
        <authorList>
            <person name="Glover R.H."/>
            <person name="Sapp M."/>
            <person name="Elphinstone J."/>
        </authorList>
    </citation>
    <scope>NUCLEOTIDE SEQUENCE [LARGE SCALE GENOMIC DNA]</scope>
    <source>
        <strain evidence="2 3">NCPPB 2795</strain>
    </source>
</reference>
<gene>
    <name evidence="2" type="ORF">KP22_16750</name>
</gene>
<comment type="caution">
    <text evidence="2">The sequence shown here is derived from an EMBL/GenBank/DDBJ whole genome shotgun (WGS) entry which is preliminary data.</text>
</comment>
<protein>
    <recommendedName>
        <fullName evidence="4">Lipoprotein</fullName>
    </recommendedName>
</protein>
<evidence type="ECO:0000313" key="2">
    <source>
        <dbReference type="EMBL" id="KFX03059.1"/>
    </source>
</evidence>
<feature type="chain" id="PRO_5001890957" description="Lipoprotein" evidence="1">
    <location>
        <begin position="19"/>
        <end position="125"/>
    </location>
</feature>
<sequence length="125" mass="13944">MRKLFIAALVLLPLTACTTYGNKSLKDESQQTVKTKIVKGKTTQQDVINAFGEPQTRATNDGQEMWSYSSMSGESQISNYIPGLALLKNSNTEHMNSLEIWFKGNVVDRYNFSQTASKVSRGMLD</sequence>
<accession>A0A093RRG4</accession>
<dbReference type="AlphaFoldDB" id="A0A093RRG4"/>
<evidence type="ECO:0000256" key="1">
    <source>
        <dbReference type="SAM" id="SignalP"/>
    </source>
</evidence>
<dbReference type="eggNOG" id="COG2913">
    <property type="taxonomic scope" value="Bacteria"/>
</dbReference>
<organism evidence="2 3">
    <name type="scientific">Pectobacterium betavasculorum</name>
    <dbReference type="NCBI Taxonomy" id="55207"/>
    <lineage>
        <taxon>Bacteria</taxon>
        <taxon>Pseudomonadati</taxon>
        <taxon>Pseudomonadota</taxon>
        <taxon>Gammaproteobacteria</taxon>
        <taxon>Enterobacterales</taxon>
        <taxon>Pectobacteriaceae</taxon>
        <taxon>Pectobacterium</taxon>
    </lineage>
</organism>
<feature type="signal peptide" evidence="1">
    <location>
        <begin position="1"/>
        <end position="18"/>
    </location>
</feature>
<dbReference type="EMBL" id="JQHM01000010">
    <property type="protein sequence ID" value="KFX03059.1"/>
    <property type="molecule type" value="Genomic_DNA"/>
</dbReference>
<name>A0A093RRG4_9GAMM</name>
<dbReference type="Proteomes" id="UP000032874">
    <property type="component" value="Unassembled WGS sequence"/>
</dbReference>